<comment type="subcellular location">
    <subcellularLocation>
        <location evidence="1 11">Cell membrane</location>
        <topology evidence="1 11">Multi-pass membrane protein</topology>
    </subcellularLocation>
</comment>
<feature type="binding site" evidence="11">
    <location>
        <position position="79"/>
    </location>
    <ligand>
        <name>Na(+)</name>
        <dbReference type="ChEBI" id="CHEBI:29101"/>
        <note>structural</note>
    </ligand>
</feature>
<keyword evidence="3" id="KW-0997">Cell inner membrane</keyword>
<feature type="transmembrane region" description="Helical" evidence="11">
    <location>
        <begin position="100"/>
        <end position="124"/>
    </location>
</feature>
<gene>
    <name evidence="11 12" type="primary">crcB</name>
    <name evidence="11" type="synonym">fluC</name>
    <name evidence="12" type="ORF">ACFSW8_04145</name>
</gene>
<accession>A0ABW4Z7X4</accession>
<evidence type="ECO:0000256" key="4">
    <source>
        <dbReference type="ARBA" id="ARBA00022692"/>
    </source>
</evidence>
<protein>
    <recommendedName>
        <fullName evidence="11">Fluoride-specific ion channel FluC</fullName>
    </recommendedName>
</protein>
<dbReference type="EMBL" id="JBHUJB010000020">
    <property type="protein sequence ID" value="MFD2158085.1"/>
    <property type="molecule type" value="Genomic_DNA"/>
</dbReference>
<dbReference type="Proteomes" id="UP001597389">
    <property type="component" value="Unassembled WGS sequence"/>
</dbReference>
<evidence type="ECO:0000256" key="5">
    <source>
        <dbReference type="ARBA" id="ARBA00022989"/>
    </source>
</evidence>
<comment type="similarity">
    <text evidence="9 11">Belongs to the fluoride channel Fluc/FEX (TC 1.A.43) family.</text>
</comment>
<name>A0ABW4Z7X4_9BACT</name>
<dbReference type="InterPro" id="IPR003691">
    <property type="entry name" value="FluC"/>
</dbReference>
<keyword evidence="11" id="KW-0915">Sodium</keyword>
<keyword evidence="4 11" id="KW-0812">Transmembrane</keyword>
<evidence type="ECO:0000313" key="13">
    <source>
        <dbReference type="Proteomes" id="UP001597389"/>
    </source>
</evidence>
<evidence type="ECO:0000256" key="2">
    <source>
        <dbReference type="ARBA" id="ARBA00022475"/>
    </source>
</evidence>
<dbReference type="Pfam" id="PF02537">
    <property type="entry name" value="CRCB"/>
    <property type="match status" value="1"/>
</dbReference>
<feature type="transmembrane region" description="Helical" evidence="11">
    <location>
        <begin position="68"/>
        <end position="88"/>
    </location>
</feature>
<feature type="transmembrane region" description="Helical" evidence="11">
    <location>
        <begin position="38"/>
        <end position="61"/>
    </location>
</feature>
<evidence type="ECO:0000256" key="3">
    <source>
        <dbReference type="ARBA" id="ARBA00022519"/>
    </source>
</evidence>
<keyword evidence="5 11" id="KW-1133">Transmembrane helix</keyword>
<dbReference type="PANTHER" id="PTHR28259:SF1">
    <property type="entry name" value="FLUORIDE EXPORT PROTEIN 1-RELATED"/>
    <property type="match status" value="1"/>
</dbReference>
<comment type="activity regulation">
    <text evidence="11">Na(+) is not transported, but it plays an essential structural role and its presence is essential for fluoride channel function.</text>
</comment>
<evidence type="ECO:0000256" key="9">
    <source>
        <dbReference type="ARBA" id="ARBA00035120"/>
    </source>
</evidence>
<evidence type="ECO:0000256" key="6">
    <source>
        <dbReference type="ARBA" id="ARBA00023065"/>
    </source>
</evidence>
<reference evidence="13" key="1">
    <citation type="journal article" date="2019" name="Int. J. Syst. Evol. Microbiol.">
        <title>The Global Catalogue of Microorganisms (GCM) 10K type strain sequencing project: providing services to taxonomists for standard genome sequencing and annotation.</title>
        <authorList>
            <consortium name="The Broad Institute Genomics Platform"/>
            <consortium name="The Broad Institute Genome Sequencing Center for Infectious Disease"/>
            <person name="Wu L."/>
            <person name="Ma J."/>
        </authorList>
    </citation>
    <scope>NUCLEOTIDE SEQUENCE [LARGE SCALE GENOMIC DNA]</scope>
    <source>
        <strain evidence="13">CCUG 57942</strain>
    </source>
</reference>
<keyword evidence="11" id="KW-0813">Transport</keyword>
<organism evidence="12 13">
    <name type="scientific">Rubritalea tangerina</name>
    <dbReference type="NCBI Taxonomy" id="430798"/>
    <lineage>
        <taxon>Bacteria</taxon>
        <taxon>Pseudomonadati</taxon>
        <taxon>Verrucomicrobiota</taxon>
        <taxon>Verrucomicrobiia</taxon>
        <taxon>Verrucomicrobiales</taxon>
        <taxon>Rubritaleaceae</taxon>
        <taxon>Rubritalea</taxon>
    </lineage>
</organism>
<evidence type="ECO:0000256" key="1">
    <source>
        <dbReference type="ARBA" id="ARBA00004651"/>
    </source>
</evidence>
<keyword evidence="8 11" id="KW-0407">Ion channel</keyword>
<keyword evidence="7 11" id="KW-0472">Membrane</keyword>
<comment type="function">
    <text evidence="11">Fluoride-specific ion channel. Important for reducing fluoride concentration in the cell, thus reducing its toxicity.</text>
</comment>
<keyword evidence="6 11" id="KW-0406">Ion transport</keyword>
<evidence type="ECO:0000256" key="10">
    <source>
        <dbReference type="ARBA" id="ARBA00035585"/>
    </source>
</evidence>
<evidence type="ECO:0000313" key="12">
    <source>
        <dbReference type="EMBL" id="MFD2158085.1"/>
    </source>
</evidence>
<sequence>MALNHLFLIFLGGGMGASARFALSTWINNQNQSPNTFSFPWAIFSCNLIGCLLIGLLYGWLKSHHPEWIHPLFITGLFGGFTTFSSFALDTQILLQNHAYLLAASYAIGSIVLGLLLCFIGFTLTS</sequence>
<comment type="caution">
    <text evidence="12">The sequence shown here is derived from an EMBL/GenBank/DDBJ whole genome shotgun (WGS) entry which is preliminary data.</text>
</comment>
<keyword evidence="13" id="KW-1185">Reference proteome</keyword>
<dbReference type="NCBIfam" id="TIGR00494">
    <property type="entry name" value="crcB"/>
    <property type="match status" value="1"/>
</dbReference>
<comment type="catalytic activity">
    <reaction evidence="10">
        <text>fluoride(in) = fluoride(out)</text>
        <dbReference type="Rhea" id="RHEA:76159"/>
        <dbReference type="ChEBI" id="CHEBI:17051"/>
    </reaction>
    <physiologicalReaction direction="left-to-right" evidence="10">
        <dbReference type="Rhea" id="RHEA:76160"/>
    </physiologicalReaction>
</comment>
<dbReference type="RefSeq" id="WP_377088850.1">
    <property type="nucleotide sequence ID" value="NZ_JBHSJL010000014.1"/>
</dbReference>
<proteinExistence type="inferred from homology"/>
<feature type="binding site" evidence="11">
    <location>
        <position position="82"/>
    </location>
    <ligand>
        <name>Na(+)</name>
        <dbReference type="ChEBI" id="CHEBI:29101"/>
        <note>structural</note>
    </ligand>
</feature>
<evidence type="ECO:0000256" key="8">
    <source>
        <dbReference type="ARBA" id="ARBA00023303"/>
    </source>
</evidence>
<keyword evidence="11" id="KW-0479">Metal-binding</keyword>
<evidence type="ECO:0000256" key="11">
    <source>
        <dbReference type="HAMAP-Rule" id="MF_00454"/>
    </source>
</evidence>
<dbReference type="HAMAP" id="MF_00454">
    <property type="entry name" value="FluC"/>
    <property type="match status" value="1"/>
</dbReference>
<evidence type="ECO:0000256" key="7">
    <source>
        <dbReference type="ARBA" id="ARBA00023136"/>
    </source>
</evidence>
<dbReference type="PANTHER" id="PTHR28259">
    <property type="entry name" value="FLUORIDE EXPORT PROTEIN 1-RELATED"/>
    <property type="match status" value="1"/>
</dbReference>
<keyword evidence="2 11" id="KW-1003">Cell membrane</keyword>